<proteinExistence type="predicted"/>
<keyword evidence="3" id="KW-1185">Reference proteome</keyword>
<dbReference type="RefSeq" id="WP_244457393.1">
    <property type="nucleotide sequence ID" value="NZ_AP025637.1"/>
</dbReference>
<sequence length="64" mass="6540">MAAARFTPARAVLAAAWRAPLAFARGAVVARTPCGIETTAILGLAAVAPIGRTVARLTGPALWR</sequence>
<accession>A0ABM7YBB2</accession>
<evidence type="ECO:0000313" key="3">
    <source>
        <dbReference type="Proteomes" id="UP000831327"/>
    </source>
</evidence>
<dbReference type="Proteomes" id="UP000831327">
    <property type="component" value="Chromosome"/>
</dbReference>
<keyword evidence="1" id="KW-0732">Signal</keyword>
<evidence type="ECO:0000313" key="2">
    <source>
        <dbReference type="EMBL" id="BDG75310.1"/>
    </source>
</evidence>
<organism evidence="2 3">
    <name type="scientific">Roseomonas fluvialis</name>
    <dbReference type="NCBI Taxonomy" id="1750527"/>
    <lineage>
        <taxon>Bacteria</taxon>
        <taxon>Pseudomonadati</taxon>
        <taxon>Pseudomonadota</taxon>
        <taxon>Alphaproteobacteria</taxon>
        <taxon>Acetobacterales</taxon>
        <taxon>Roseomonadaceae</taxon>
        <taxon>Roseomonas</taxon>
    </lineage>
</organism>
<feature type="signal peptide" evidence="1">
    <location>
        <begin position="1"/>
        <end position="24"/>
    </location>
</feature>
<reference evidence="2 3" key="1">
    <citation type="journal article" date="2016" name="Microbes Environ.">
        <title>Phylogenetically diverse aerobic anoxygenic phototrophic bacteria isolated from epilithic biofilms in Tama river, Japan.</title>
        <authorList>
            <person name="Hirose S."/>
            <person name="Matsuura K."/>
            <person name="Haruta S."/>
        </authorList>
    </citation>
    <scope>NUCLEOTIDE SEQUENCE [LARGE SCALE GENOMIC DNA]</scope>
    <source>
        <strain evidence="2 3">S08</strain>
    </source>
</reference>
<name>A0ABM7YBB2_9PROT</name>
<feature type="chain" id="PRO_5047160338" evidence="1">
    <location>
        <begin position="25"/>
        <end position="64"/>
    </location>
</feature>
<dbReference type="EMBL" id="AP025637">
    <property type="protein sequence ID" value="BDG75310.1"/>
    <property type="molecule type" value="Genomic_DNA"/>
</dbReference>
<protein>
    <submittedName>
        <fullName evidence="2">Uncharacterized protein</fullName>
    </submittedName>
</protein>
<gene>
    <name evidence="2" type="ORF">Rmf_52390</name>
</gene>
<evidence type="ECO:0000256" key="1">
    <source>
        <dbReference type="SAM" id="SignalP"/>
    </source>
</evidence>